<accession>A0A1E3HWX7</accession>
<dbReference type="Proteomes" id="UP000094065">
    <property type="component" value="Unassembled WGS sequence"/>
</dbReference>
<feature type="transmembrane region" description="Helical" evidence="6">
    <location>
        <begin position="424"/>
        <end position="445"/>
    </location>
</feature>
<keyword evidence="2 6" id="KW-0812">Transmembrane</keyword>
<dbReference type="AlphaFoldDB" id="A0A1E3HWX7"/>
<feature type="transmembrane region" description="Helical" evidence="6">
    <location>
        <begin position="178"/>
        <end position="195"/>
    </location>
</feature>
<feature type="transmembrane region" description="Helical" evidence="6">
    <location>
        <begin position="532"/>
        <end position="551"/>
    </location>
</feature>
<gene>
    <name evidence="7" type="ORF">L202_02985</name>
</gene>
<feature type="transmembrane region" description="Helical" evidence="6">
    <location>
        <begin position="51"/>
        <end position="75"/>
    </location>
</feature>
<keyword evidence="4 6" id="KW-0472">Membrane</keyword>
<feature type="transmembrane region" description="Helical" evidence="6">
    <location>
        <begin position="343"/>
        <end position="369"/>
    </location>
</feature>
<organism evidence="7 8">
    <name type="scientific">Cryptococcus amylolentus CBS 6039</name>
    <dbReference type="NCBI Taxonomy" id="1295533"/>
    <lineage>
        <taxon>Eukaryota</taxon>
        <taxon>Fungi</taxon>
        <taxon>Dikarya</taxon>
        <taxon>Basidiomycota</taxon>
        <taxon>Agaricomycotina</taxon>
        <taxon>Tremellomycetes</taxon>
        <taxon>Tremellales</taxon>
        <taxon>Cryptococcaceae</taxon>
        <taxon>Cryptococcus</taxon>
    </lineage>
</organism>
<evidence type="ECO:0000313" key="8">
    <source>
        <dbReference type="Proteomes" id="UP000094065"/>
    </source>
</evidence>
<protein>
    <recommendedName>
        <fullName evidence="9">Major facilitator superfamily (MFS) profile domain-containing protein</fullName>
    </recommendedName>
</protein>
<keyword evidence="8" id="KW-1185">Reference proteome</keyword>
<feature type="transmembrane region" description="Helical" evidence="6">
    <location>
        <begin position="119"/>
        <end position="136"/>
    </location>
</feature>
<evidence type="ECO:0000256" key="5">
    <source>
        <dbReference type="SAM" id="MobiDB-lite"/>
    </source>
</evidence>
<feature type="region of interest" description="Disordered" evidence="5">
    <location>
        <begin position="243"/>
        <end position="262"/>
    </location>
</feature>
<dbReference type="Gene3D" id="1.20.1250.20">
    <property type="entry name" value="MFS general substrate transporter like domains"/>
    <property type="match status" value="1"/>
</dbReference>
<keyword evidence="3 6" id="KW-1133">Transmembrane helix</keyword>
<feature type="transmembrane region" description="Helical" evidence="6">
    <location>
        <begin position="95"/>
        <end position="114"/>
    </location>
</feature>
<sequence length="571" mass="62691">MSEDYLDVPGTVRMYEGPAGEEVVGAEGIKLVPAPSRDPNDPLNWSRGRKYLMLTCVCIYTVSATILSSDLYSVFDPLSASTGLSLDQLNEGTGYLYLFIGISTLISQPCSLAFGKKPVYLISAFGAAAVNIWTAFAKGNGQWIASRLLLGFFISPSFTLIEVSIADVFFLHERSFPLGIYLCLLFMGVSLGPLFSGYIYEGIGWKAIIWLSTGLMVIVGLLLFLLLEETSFQRDHSTHIHVESSAATSDGIEPGASSDRLSGTYTSKEATVKSAEVTEETDKKGISTSTTFQVDPTLTTATHIEPSTWPGPKFWKFVKPHRHAPGILLRGLAQPFLLMRLPLIWWSGLMYATYQICFNLIAAISSGILADDPYNFSTSQVGLSFLSPLISAIPGAVFGGLLADKFVLRQARSNSGIAEAEHKLKLYIIPTVLTPIGLLMMGLGPYYGAHWIVYILGCFIVNLVGPLATILTVAYAFDCFHPIRPRDEHGVQACAQDAAPYLLSIIILAMCFTFGFNYAITPWCFGWGLRNFAISSSIIITLINASVFLVVKWGKRLRRSQESYYRWVINL</sequence>
<dbReference type="EMBL" id="AWGJ01000004">
    <property type="protein sequence ID" value="ODN80843.1"/>
    <property type="molecule type" value="Genomic_DNA"/>
</dbReference>
<dbReference type="PANTHER" id="PTHR23502:SF30">
    <property type="entry name" value="TRANSPORTER, PUTATIVE (AFU_ORTHOLOGUE AFUA_8G04702)-RELATED"/>
    <property type="match status" value="1"/>
</dbReference>
<name>A0A1E3HWX7_9TREE</name>
<dbReference type="GO" id="GO:0022857">
    <property type="term" value="F:transmembrane transporter activity"/>
    <property type="evidence" value="ECO:0007669"/>
    <property type="project" value="InterPro"/>
</dbReference>
<dbReference type="Pfam" id="PF07690">
    <property type="entry name" value="MFS_1"/>
    <property type="match status" value="1"/>
</dbReference>
<dbReference type="OrthoDB" id="2568992at2759"/>
<dbReference type="InterPro" id="IPR011701">
    <property type="entry name" value="MFS"/>
</dbReference>
<reference evidence="7 8" key="1">
    <citation type="submission" date="2016-06" db="EMBL/GenBank/DDBJ databases">
        <title>Evolution of pathogenesis and genome organization in the Tremellales.</title>
        <authorList>
            <person name="Cuomo C."/>
            <person name="Litvintseva A."/>
            <person name="Heitman J."/>
            <person name="Chen Y."/>
            <person name="Sun S."/>
            <person name="Springer D."/>
            <person name="Dromer F."/>
            <person name="Young S."/>
            <person name="Zeng Q."/>
            <person name="Chapman S."/>
            <person name="Gujja S."/>
            <person name="Saif S."/>
            <person name="Birren B."/>
        </authorList>
    </citation>
    <scope>NUCLEOTIDE SEQUENCE [LARGE SCALE GENOMIC DNA]</scope>
    <source>
        <strain evidence="7 8">CBS 6039</strain>
    </source>
</reference>
<feature type="transmembrane region" description="Helical" evidence="6">
    <location>
        <begin position="207"/>
        <end position="227"/>
    </location>
</feature>
<evidence type="ECO:0008006" key="9">
    <source>
        <dbReference type="Google" id="ProtNLM"/>
    </source>
</evidence>
<dbReference type="InterPro" id="IPR036259">
    <property type="entry name" value="MFS_trans_sf"/>
</dbReference>
<feature type="transmembrane region" description="Helical" evidence="6">
    <location>
        <begin position="381"/>
        <end position="403"/>
    </location>
</feature>
<proteinExistence type="predicted"/>
<feature type="transmembrane region" description="Helical" evidence="6">
    <location>
        <begin position="451"/>
        <end position="477"/>
    </location>
</feature>
<dbReference type="STRING" id="1295533.A0A1E3HWX7"/>
<comment type="caution">
    <text evidence="7">The sequence shown here is derived from an EMBL/GenBank/DDBJ whole genome shotgun (WGS) entry which is preliminary data.</text>
</comment>
<evidence type="ECO:0000313" key="7">
    <source>
        <dbReference type="EMBL" id="ODN80843.1"/>
    </source>
</evidence>
<dbReference type="SUPFAM" id="SSF103473">
    <property type="entry name" value="MFS general substrate transporter"/>
    <property type="match status" value="1"/>
</dbReference>
<dbReference type="PANTHER" id="PTHR23502">
    <property type="entry name" value="MAJOR FACILITATOR SUPERFAMILY"/>
    <property type="match status" value="1"/>
</dbReference>
<dbReference type="GO" id="GO:0005886">
    <property type="term" value="C:plasma membrane"/>
    <property type="evidence" value="ECO:0007669"/>
    <property type="project" value="TreeGrafter"/>
</dbReference>
<evidence type="ECO:0000256" key="2">
    <source>
        <dbReference type="ARBA" id="ARBA00022692"/>
    </source>
</evidence>
<evidence type="ECO:0000256" key="1">
    <source>
        <dbReference type="ARBA" id="ARBA00004141"/>
    </source>
</evidence>
<dbReference type="RefSeq" id="XP_018995409.1">
    <property type="nucleotide sequence ID" value="XM_019136740.1"/>
</dbReference>
<evidence type="ECO:0000256" key="6">
    <source>
        <dbReference type="SAM" id="Phobius"/>
    </source>
</evidence>
<feature type="transmembrane region" description="Helical" evidence="6">
    <location>
        <begin position="498"/>
        <end position="520"/>
    </location>
</feature>
<dbReference type="GeneID" id="30154294"/>
<feature type="transmembrane region" description="Helical" evidence="6">
    <location>
        <begin position="148"/>
        <end position="171"/>
    </location>
</feature>
<comment type="subcellular location">
    <subcellularLocation>
        <location evidence="1">Membrane</location>
        <topology evidence="1">Multi-pass membrane protein</topology>
    </subcellularLocation>
</comment>
<evidence type="ECO:0000256" key="4">
    <source>
        <dbReference type="ARBA" id="ARBA00023136"/>
    </source>
</evidence>
<evidence type="ECO:0000256" key="3">
    <source>
        <dbReference type="ARBA" id="ARBA00022989"/>
    </source>
</evidence>